<dbReference type="PANTHER" id="PTHR12305">
    <property type="entry name" value="PHOSPHATASE WITH HOMOLOGY TO TENSIN"/>
    <property type="match status" value="1"/>
</dbReference>
<dbReference type="PANTHER" id="PTHR12305:SF81">
    <property type="entry name" value="PHOSPHATIDYLINOSITOL 3,4,5-TRISPHOSPHATE 3-PHOSPHATASE AND DUAL-SPECIFICITY PROTEIN PHOSPHATASE PTEN"/>
    <property type="match status" value="1"/>
</dbReference>
<evidence type="ECO:0000313" key="4">
    <source>
        <dbReference type="Proteomes" id="UP001152885"/>
    </source>
</evidence>
<dbReference type="InterPro" id="IPR029023">
    <property type="entry name" value="Tensin_phosphatase"/>
</dbReference>
<dbReference type="SUPFAM" id="SSF52799">
    <property type="entry name" value="(Phosphotyrosine protein) phosphatases II"/>
    <property type="match status" value="1"/>
</dbReference>
<evidence type="ECO:0000313" key="3">
    <source>
        <dbReference type="EMBL" id="CAI5760272.1"/>
    </source>
</evidence>
<sequence>MKMIKTLSRLIISSPKKCYYDSLTGLIYDLSFILPNLIVCSGPVTNSYFNSFFRYELNDLIKILSFNFGNQWHLFNFKGEDPGYLDSEVFGKVSHYPFPDHYPPTLKILKLAVLEIHKVIKSGRRCYFTLFEW</sequence>
<dbReference type="GO" id="GO:0046856">
    <property type="term" value="P:phosphatidylinositol dephosphorylation"/>
    <property type="evidence" value="ECO:0007669"/>
    <property type="project" value="TreeGrafter"/>
</dbReference>
<name>A0A9W4U166_9ASCO</name>
<dbReference type="InterPro" id="IPR029021">
    <property type="entry name" value="Prot-tyrosine_phosphatase-like"/>
</dbReference>
<dbReference type="InterPro" id="IPR051281">
    <property type="entry name" value="Dual-spec_lipid-protein_phosph"/>
</dbReference>
<gene>
    <name evidence="3" type="ORF">CANVERA_P4782</name>
</gene>
<dbReference type="Proteomes" id="UP001152885">
    <property type="component" value="Unassembled WGS sequence"/>
</dbReference>
<dbReference type="GO" id="GO:0005829">
    <property type="term" value="C:cytosol"/>
    <property type="evidence" value="ECO:0007669"/>
    <property type="project" value="TreeGrafter"/>
</dbReference>
<dbReference type="GO" id="GO:0042995">
    <property type="term" value="C:cell projection"/>
    <property type="evidence" value="ECO:0007669"/>
    <property type="project" value="TreeGrafter"/>
</dbReference>
<dbReference type="GO" id="GO:0005634">
    <property type="term" value="C:nucleus"/>
    <property type="evidence" value="ECO:0007669"/>
    <property type="project" value="TreeGrafter"/>
</dbReference>
<keyword evidence="4" id="KW-1185">Reference proteome</keyword>
<reference evidence="3" key="1">
    <citation type="submission" date="2022-12" db="EMBL/GenBank/DDBJ databases">
        <authorList>
            <person name="Brejova B."/>
        </authorList>
    </citation>
    <scope>NUCLEOTIDE SEQUENCE</scope>
</reference>
<evidence type="ECO:0000256" key="1">
    <source>
        <dbReference type="ARBA" id="ARBA00022801"/>
    </source>
</evidence>
<protein>
    <recommendedName>
        <fullName evidence="2">Phosphatase tensin-type domain-containing protein</fullName>
    </recommendedName>
</protein>
<feature type="domain" description="Phosphatase tensin-type" evidence="2">
    <location>
        <begin position="19"/>
        <end position="124"/>
    </location>
</feature>
<dbReference type="Gene3D" id="3.90.190.10">
    <property type="entry name" value="Protein tyrosine phosphatase superfamily"/>
    <property type="match status" value="1"/>
</dbReference>
<comment type="caution">
    <text evidence="3">The sequence shown here is derived from an EMBL/GenBank/DDBJ whole genome shotgun (WGS) entry which is preliminary data.</text>
</comment>
<evidence type="ECO:0000259" key="2">
    <source>
        <dbReference type="PROSITE" id="PS51181"/>
    </source>
</evidence>
<dbReference type="GO" id="GO:0016314">
    <property type="term" value="F:phosphatidylinositol-3,4,5-trisphosphate 3-phosphatase activity"/>
    <property type="evidence" value="ECO:0007669"/>
    <property type="project" value="TreeGrafter"/>
</dbReference>
<dbReference type="EMBL" id="CANTUO010000006">
    <property type="protein sequence ID" value="CAI5760272.1"/>
    <property type="molecule type" value="Genomic_DNA"/>
</dbReference>
<dbReference type="GO" id="GO:0051896">
    <property type="term" value="P:regulation of phosphatidylinositol 3-kinase/protein kinase B signal transduction"/>
    <property type="evidence" value="ECO:0007669"/>
    <property type="project" value="TreeGrafter"/>
</dbReference>
<dbReference type="GO" id="GO:0004725">
    <property type="term" value="F:protein tyrosine phosphatase activity"/>
    <property type="evidence" value="ECO:0007669"/>
    <property type="project" value="TreeGrafter"/>
</dbReference>
<dbReference type="PROSITE" id="PS51181">
    <property type="entry name" value="PPASE_TENSIN"/>
    <property type="match status" value="1"/>
</dbReference>
<dbReference type="AlphaFoldDB" id="A0A9W4U166"/>
<dbReference type="OrthoDB" id="16692at2759"/>
<dbReference type="GO" id="GO:0043491">
    <property type="term" value="P:phosphatidylinositol 3-kinase/protein kinase B signal transduction"/>
    <property type="evidence" value="ECO:0007669"/>
    <property type="project" value="TreeGrafter"/>
</dbReference>
<organism evidence="3 4">
    <name type="scientific">Candida verbasci</name>
    <dbReference type="NCBI Taxonomy" id="1227364"/>
    <lineage>
        <taxon>Eukaryota</taxon>
        <taxon>Fungi</taxon>
        <taxon>Dikarya</taxon>
        <taxon>Ascomycota</taxon>
        <taxon>Saccharomycotina</taxon>
        <taxon>Pichiomycetes</taxon>
        <taxon>Debaryomycetaceae</taxon>
        <taxon>Candida/Lodderomyces clade</taxon>
        <taxon>Candida</taxon>
    </lineage>
</organism>
<accession>A0A9W4U166</accession>
<dbReference type="GO" id="GO:0005886">
    <property type="term" value="C:plasma membrane"/>
    <property type="evidence" value="ECO:0007669"/>
    <property type="project" value="TreeGrafter"/>
</dbReference>
<proteinExistence type="predicted"/>
<keyword evidence="1" id="KW-0378">Hydrolase</keyword>